<feature type="transmembrane region" description="Helical" evidence="1">
    <location>
        <begin position="123"/>
        <end position="143"/>
    </location>
</feature>
<comment type="caution">
    <text evidence="2">The sequence shown here is derived from an EMBL/GenBank/DDBJ whole genome shotgun (WGS) entry which is preliminary data.</text>
</comment>
<keyword evidence="3" id="KW-1185">Reference proteome</keyword>
<reference evidence="3" key="1">
    <citation type="journal article" date="2019" name="Int. J. Syst. Evol. Microbiol.">
        <title>The Global Catalogue of Microorganisms (GCM) 10K type strain sequencing project: providing services to taxonomists for standard genome sequencing and annotation.</title>
        <authorList>
            <consortium name="The Broad Institute Genomics Platform"/>
            <consortium name="The Broad Institute Genome Sequencing Center for Infectious Disease"/>
            <person name="Wu L."/>
            <person name="Ma J."/>
        </authorList>
    </citation>
    <scope>NUCLEOTIDE SEQUENCE [LARGE SCALE GENOMIC DNA]</scope>
    <source>
        <strain evidence="3">CCUG 63369</strain>
    </source>
</reference>
<feature type="transmembrane region" description="Helical" evidence="1">
    <location>
        <begin position="51"/>
        <end position="74"/>
    </location>
</feature>
<keyword evidence="1" id="KW-0472">Membrane</keyword>
<protein>
    <recommendedName>
        <fullName evidence="4">ABC transporter permease</fullName>
    </recommendedName>
</protein>
<dbReference type="Proteomes" id="UP001596956">
    <property type="component" value="Unassembled WGS sequence"/>
</dbReference>
<dbReference type="EMBL" id="JBHTHR010000099">
    <property type="protein sequence ID" value="MFD0800795.1"/>
    <property type="molecule type" value="Genomic_DNA"/>
</dbReference>
<name>A0ABW3BCG7_9ACTN</name>
<evidence type="ECO:0000313" key="3">
    <source>
        <dbReference type="Proteomes" id="UP001596956"/>
    </source>
</evidence>
<evidence type="ECO:0008006" key="4">
    <source>
        <dbReference type="Google" id="ProtNLM"/>
    </source>
</evidence>
<sequence length="144" mass="14513">MTGGPVARAAAGAALEWRVELRHRVPAAAAVLAVLWTAVLLAVPAEWAPTVAAYLLIVDTAGFGVLFAVVLVLFEQTEGGRAILAVAPLRPVEYVGAKSGVLTCLAAAIAVPMTLAAARGHPAAGVAALPPVLLGVVLLSLLLV</sequence>
<feature type="transmembrane region" description="Helical" evidence="1">
    <location>
        <begin position="95"/>
        <end position="117"/>
    </location>
</feature>
<accession>A0ABW3BCG7</accession>
<feature type="transmembrane region" description="Helical" evidence="1">
    <location>
        <begin position="25"/>
        <end position="45"/>
    </location>
</feature>
<organism evidence="2 3">
    <name type="scientific">Streptomonospora algeriensis</name>
    <dbReference type="NCBI Taxonomy" id="995084"/>
    <lineage>
        <taxon>Bacteria</taxon>
        <taxon>Bacillati</taxon>
        <taxon>Actinomycetota</taxon>
        <taxon>Actinomycetes</taxon>
        <taxon>Streptosporangiales</taxon>
        <taxon>Nocardiopsidaceae</taxon>
        <taxon>Streptomonospora</taxon>
    </lineage>
</organism>
<evidence type="ECO:0000256" key="1">
    <source>
        <dbReference type="SAM" id="Phobius"/>
    </source>
</evidence>
<evidence type="ECO:0000313" key="2">
    <source>
        <dbReference type="EMBL" id="MFD0800795.1"/>
    </source>
</evidence>
<gene>
    <name evidence="2" type="ORF">ACFQZU_05605</name>
</gene>
<proteinExistence type="predicted"/>
<keyword evidence="1" id="KW-1133">Transmembrane helix</keyword>
<keyword evidence="1" id="KW-0812">Transmembrane</keyword>
<feature type="non-terminal residue" evidence="2">
    <location>
        <position position="144"/>
    </location>
</feature>